<proteinExistence type="predicted"/>
<name>K0EKX2_NOCB7</name>
<dbReference type="eggNOG" id="COG3467">
    <property type="taxonomic scope" value="Bacteria"/>
</dbReference>
<dbReference type="Pfam" id="PF12900">
    <property type="entry name" value="Pyridox_ox_2"/>
    <property type="match status" value="1"/>
</dbReference>
<dbReference type="RefSeq" id="WP_014982963.1">
    <property type="nucleotide sequence ID" value="NC_018681.1"/>
</dbReference>
<dbReference type="KEGG" id="nbr:O3I_010735"/>
<dbReference type="InterPro" id="IPR012349">
    <property type="entry name" value="Split_barrel_FMN-bd"/>
</dbReference>
<evidence type="ECO:0000313" key="1">
    <source>
        <dbReference type="EMBL" id="AFU00108.1"/>
    </source>
</evidence>
<protein>
    <recommendedName>
        <fullName evidence="3">Pyridoxamine 5'-phosphate oxidase family protein</fullName>
    </recommendedName>
</protein>
<dbReference type="STRING" id="1133849.O3I_010735"/>
<dbReference type="InterPro" id="IPR024747">
    <property type="entry name" value="Pyridox_Oxase-rel"/>
</dbReference>
<accession>K0EKX2</accession>
<organism evidence="1 2">
    <name type="scientific">Nocardia brasiliensis (strain ATCC 700358 / HUJEG-1)</name>
    <dbReference type="NCBI Taxonomy" id="1133849"/>
    <lineage>
        <taxon>Bacteria</taxon>
        <taxon>Bacillati</taxon>
        <taxon>Actinomycetota</taxon>
        <taxon>Actinomycetes</taxon>
        <taxon>Mycobacteriales</taxon>
        <taxon>Nocardiaceae</taxon>
        <taxon>Nocardia</taxon>
    </lineage>
</organism>
<dbReference type="SUPFAM" id="SSF50475">
    <property type="entry name" value="FMN-binding split barrel"/>
    <property type="match status" value="1"/>
</dbReference>
<dbReference type="AlphaFoldDB" id="K0EKX2"/>
<evidence type="ECO:0008006" key="3">
    <source>
        <dbReference type="Google" id="ProtNLM"/>
    </source>
</evidence>
<keyword evidence="2" id="KW-1185">Reference proteome</keyword>
<gene>
    <name evidence="1" type="ORF">O3I_010735</name>
</gene>
<dbReference type="EMBL" id="CP003876">
    <property type="protein sequence ID" value="AFU00108.1"/>
    <property type="molecule type" value="Genomic_DNA"/>
</dbReference>
<reference evidence="1 2" key="1">
    <citation type="journal article" date="2012" name="J. Bacteriol.">
        <title>Complete genome sequence of Nocardia brasiliensis HUJEG-1.</title>
        <authorList>
            <person name="Vera-Cabrera L."/>
            <person name="Ortiz-Lopez R."/>
            <person name="Elizondo-Gonzalez R."/>
            <person name="Perez-Maya A.A."/>
            <person name="Ocampo-Candiani J."/>
        </authorList>
    </citation>
    <scope>NUCLEOTIDE SEQUENCE [LARGE SCALE GENOMIC DNA]</scope>
    <source>
        <strain evidence="2">ATCC 700358</strain>
    </source>
</reference>
<dbReference type="Proteomes" id="UP000006304">
    <property type="component" value="Chromosome"/>
</dbReference>
<dbReference type="Gene3D" id="2.30.110.10">
    <property type="entry name" value="Electron Transport, Fmn-binding Protein, Chain A"/>
    <property type="match status" value="1"/>
</dbReference>
<sequence length="144" mass="16300">MAELVRTSDLVHELTVAQCWERLDETQLGRIVVHISGELDIFPVNYAVDDGKIYFRTAPGSKLLELTINSSVLFEADQVLPEIQLAWSVVARGHAEQLSIARDVHHADTLAIRPWISTPKYEYVRIGVHAITGRQFRLNDEVTH</sequence>
<evidence type="ECO:0000313" key="2">
    <source>
        <dbReference type="Proteomes" id="UP000006304"/>
    </source>
</evidence>
<dbReference type="HOGENOM" id="CLU_127487_0_1_11"/>